<keyword evidence="2" id="KW-0677">Repeat</keyword>
<comment type="caution">
    <text evidence="5">Lacks conserved residue(s) required for the propagation of feature annotation.</text>
</comment>
<keyword evidence="6" id="KW-0175">Coiled coil</keyword>
<evidence type="ECO:0000256" key="4">
    <source>
        <dbReference type="ARBA" id="ARBA00023180"/>
    </source>
</evidence>
<organism evidence="8">
    <name type="scientific">Cacopsylla melanoneura</name>
    <dbReference type="NCBI Taxonomy" id="428564"/>
    <lineage>
        <taxon>Eukaryota</taxon>
        <taxon>Metazoa</taxon>
        <taxon>Ecdysozoa</taxon>
        <taxon>Arthropoda</taxon>
        <taxon>Hexapoda</taxon>
        <taxon>Insecta</taxon>
        <taxon>Pterygota</taxon>
        <taxon>Neoptera</taxon>
        <taxon>Paraneoptera</taxon>
        <taxon>Hemiptera</taxon>
        <taxon>Sternorrhyncha</taxon>
        <taxon>Psylloidea</taxon>
        <taxon>Psyllidae</taxon>
        <taxon>Psyllinae</taxon>
        <taxon>Cacopsylla</taxon>
    </lineage>
</organism>
<dbReference type="Gene3D" id="2.10.25.10">
    <property type="entry name" value="Laminin"/>
    <property type="match status" value="6"/>
</dbReference>
<dbReference type="Pfam" id="PF12661">
    <property type="entry name" value="hEGF"/>
    <property type="match status" value="1"/>
</dbReference>
<dbReference type="InterPro" id="IPR001881">
    <property type="entry name" value="EGF-like_Ca-bd_dom"/>
</dbReference>
<dbReference type="Pfam" id="PF07645">
    <property type="entry name" value="EGF_CA"/>
    <property type="match status" value="2"/>
</dbReference>
<evidence type="ECO:0000256" key="5">
    <source>
        <dbReference type="PROSITE-ProRule" id="PRU00076"/>
    </source>
</evidence>
<dbReference type="InterPro" id="IPR000742">
    <property type="entry name" value="EGF"/>
</dbReference>
<dbReference type="PANTHER" id="PTHR47761:SF1">
    <property type="entry name" value="C-TYPE LECTIN-RELATED"/>
    <property type="match status" value="1"/>
</dbReference>
<keyword evidence="4" id="KW-0325">Glycoprotein</keyword>
<dbReference type="FunFam" id="2.10.25.10:FF:000429">
    <property type="entry name" value="Cubilin"/>
    <property type="match status" value="1"/>
</dbReference>
<dbReference type="AlphaFoldDB" id="A0A8D9BLU1"/>
<dbReference type="InterPro" id="IPR000152">
    <property type="entry name" value="EGF-type_Asp/Asn_hydroxyl_site"/>
</dbReference>
<dbReference type="PRINTS" id="PR00010">
    <property type="entry name" value="EGFBLOOD"/>
</dbReference>
<evidence type="ECO:0000256" key="2">
    <source>
        <dbReference type="ARBA" id="ARBA00022737"/>
    </source>
</evidence>
<dbReference type="SMART" id="SM00179">
    <property type="entry name" value="EGF_CA"/>
    <property type="match status" value="5"/>
</dbReference>
<dbReference type="InterPro" id="IPR053119">
    <property type="entry name" value="Cubilin_domain"/>
</dbReference>
<feature type="domain" description="EGF-like" evidence="7">
    <location>
        <begin position="77"/>
        <end position="118"/>
    </location>
</feature>
<feature type="disulfide bond" evidence="5">
    <location>
        <begin position="108"/>
        <end position="117"/>
    </location>
</feature>
<dbReference type="PROSITE" id="PS00010">
    <property type="entry name" value="ASX_HYDROXYL"/>
    <property type="match status" value="2"/>
</dbReference>
<dbReference type="PROSITE" id="PS01186">
    <property type="entry name" value="EGF_2"/>
    <property type="match status" value="1"/>
</dbReference>
<dbReference type="CDD" id="cd00054">
    <property type="entry name" value="EGF_CA"/>
    <property type="match status" value="3"/>
</dbReference>
<dbReference type="FunFam" id="2.10.25.10:FF:000143">
    <property type="entry name" value="Protein crumbs 1"/>
    <property type="match status" value="1"/>
</dbReference>
<dbReference type="GO" id="GO:0005509">
    <property type="term" value="F:calcium ion binding"/>
    <property type="evidence" value="ECO:0007669"/>
    <property type="project" value="InterPro"/>
</dbReference>
<name>A0A8D9BLU1_9HEMI</name>
<reference evidence="8" key="1">
    <citation type="submission" date="2021-05" db="EMBL/GenBank/DDBJ databases">
        <authorList>
            <person name="Alioto T."/>
            <person name="Alioto T."/>
            <person name="Gomez Garrido J."/>
        </authorList>
    </citation>
    <scope>NUCLEOTIDE SEQUENCE</scope>
</reference>
<evidence type="ECO:0000313" key="8">
    <source>
        <dbReference type="EMBL" id="CAG6783756.1"/>
    </source>
</evidence>
<dbReference type="PROSITE" id="PS00022">
    <property type="entry name" value="EGF_1"/>
    <property type="match status" value="2"/>
</dbReference>
<dbReference type="InterPro" id="IPR018097">
    <property type="entry name" value="EGF_Ca-bd_CS"/>
</dbReference>
<dbReference type="SUPFAM" id="SSF57196">
    <property type="entry name" value="EGF/Laminin"/>
    <property type="match status" value="3"/>
</dbReference>
<dbReference type="PROSITE" id="PS50026">
    <property type="entry name" value="EGF_3"/>
    <property type="match status" value="2"/>
</dbReference>
<keyword evidence="1 5" id="KW-0245">EGF-like domain</keyword>
<feature type="coiled-coil region" evidence="6">
    <location>
        <begin position="17"/>
        <end position="44"/>
    </location>
</feature>
<feature type="disulfide bond" evidence="5">
    <location>
        <begin position="65"/>
        <end position="74"/>
    </location>
</feature>
<feature type="domain" description="EGF-like" evidence="7">
    <location>
        <begin position="39"/>
        <end position="75"/>
    </location>
</feature>
<keyword evidence="3 5" id="KW-1015">Disulfide bond</keyword>
<dbReference type="PANTHER" id="PTHR47761">
    <property type="entry name" value="C-TYPE LECTIN-RELATED"/>
    <property type="match status" value="1"/>
</dbReference>
<protein>
    <submittedName>
        <fullName evidence="8">Cubilin</fullName>
    </submittedName>
</protein>
<evidence type="ECO:0000256" key="6">
    <source>
        <dbReference type="SAM" id="Coils"/>
    </source>
</evidence>
<dbReference type="EMBL" id="HBUF01634238">
    <property type="protein sequence ID" value="CAG6783756.1"/>
    <property type="molecule type" value="Transcribed_RNA"/>
</dbReference>
<evidence type="ECO:0000256" key="3">
    <source>
        <dbReference type="ARBA" id="ARBA00023157"/>
    </source>
</evidence>
<evidence type="ECO:0000259" key="7">
    <source>
        <dbReference type="PROSITE" id="PS50026"/>
    </source>
</evidence>
<dbReference type="InterPro" id="IPR013032">
    <property type="entry name" value="EGF-like_CS"/>
</dbReference>
<sequence>MRLELTNTSVVASPSGRSNLNQRVQRLDRQMRKLQADLRRNECASNPCRNGGTCIDLFAKYQCICPENWEGVSCEIDVNECVKIASTEDRCQNGGTCINTPGGFHCVCPPHYFGLHCAAKNFSCSAASDRELCGHGTCREQAGSYVCVCDEGWTNGERGSCDKDIDECASKVPVCSLAPPVQCINTPGSFKCGPCAPGYTGNGLYCVDIDECLVNNGGCSMTPYVECTNTLGYRRCGPCPPGWVGDDGTSCRQGVTGCAINNGGCHPLATCTEVSDSVRSRIQCTRHGR</sequence>
<dbReference type="PROSITE" id="PS01187">
    <property type="entry name" value="EGF_CA"/>
    <property type="match status" value="2"/>
</dbReference>
<accession>A0A8D9BLU1</accession>
<dbReference type="SMART" id="SM00181">
    <property type="entry name" value="EGF"/>
    <property type="match status" value="5"/>
</dbReference>
<dbReference type="InterPro" id="IPR049883">
    <property type="entry name" value="NOTCH1_EGF-like"/>
</dbReference>
<dbReference type="Pfam" id="PF00008">
    <property type="entry name" value="EGF"/>
    <property type="match status" value="2"/>
</dbReference>
<evidence type="ECO:0000256" key="1">
    <source>
        <dbReference type="ARBA" id="ARBA00022536"/>
    </source>
</evidence>
<dbReference type="FunFam" id="2.10.25.10:FF:000125">
    <property type="entry name" value="Neurogenic locus notch protein-like"/>
    <property type="match status" value="1"/>
</dbReference>
<proteinExistence type="predicted"/>